<evidence type="ECO:0000313" key="3">
    <source>
        <dbReference type="Proteomes" id="UP000582837"/>
    </source>
</evidence>
<reference evidence="2 3" key="1">
    <citation type="submission" date="2020-08" db="EMBL/GenBank/DDBJ databases">
        <title>Genomic Encyclopedia of Type Strains, Phase IV (KMG-IV): sequencing the most valuable type-strain genomes for metagenomic binning, comparative biology and taxonomic classification.</title>
        <authorList>
            <person name="Goeker M."/>
        </authorList>
    </citation>
    <scope>NUCLEOTIDE SEQUENCE [LARGE SCALE GENOMIC DNA]</scope>
    <source>
        <strain evidence="2 3">DSM 29007</strain>
    </source>
</reference>
<dbReference type="EMBL" id="JACHIA010000009">
    <property type="protein sequence ID" value="MBB6071511.1"/>
    <property type="molecule type" value="Genomic_DNA"/>
</dbReference>
<accession>A0A841H0C4</accession>
<name>A0A841H0C4_9BACT</name>
<dbReference type="RefSeq" id="WP_170034989.1">
    <property type="nucleotide sequence ID" value="NZ_JABDTL010000001.1"/>
</dbReference>
<comment type="caution">
    <text evidence="2">The sequence shown here is derived from an EMBL/GenBank/DDBJ whole genome shotgun (WGS) entry which is preliminary data.</text>
</comment>
<sequence length="217" mass="23753">MHAVRMMASALSVLAAACAPVAPESTPGPVAALSVRLVDSIPWENEMIDGFLRRVEVRTGARLDTIPRVTTYQLPQIIGDTILAGLAYKDDGVVAGYVYDPRTRRITRTPMPADLNPSLSAPSLAPDGRHLAYIEFTREGGRGVVRTWPARERVLLTRTVGVPGTDAPGGHWIRWLGRETLEIYIETDAADSTWYRIRASLDPARIIAADSVRTLQP</sequence>
<protein>
    <recommendedName>
        <fullName evidence="4">Lipoprotein LpqB beta-propeller domain-containing protein</fullName>
    </recommendedName>
</protein>
<evidence type="ECO:0008006" key="4">
    <source>
        <dbReference type="Google" id="ProtNLM"/>
    </source>
</evidence>
<dbReference type="SUPFAM" id="SSF82171">
    <property type="entry name" value="DPP6 N-terminal domain-like"/>
    <property type="match status" value="1"/>
</dbReference>
<evidence type="ECO:0000256" key="1">
    <source>
        <dbReference type="SAM" id="SignalP"/>
    </source>
</evidence>
<organism evidence="2 3">
    <name type="scientific">Longimicrobium terrae</name>
    <dbReference type="NCBI Taxonomy" id="1639882"/>
    <lineage>
        <taxon>Bacteria</taxon>
        <taxon>Pseudomonadati</taxon>
        <taxon>Gemmatimonadota</taxon>
        <taxon>Longimicrobiia</taxon>
        <taxon>Longimicrobiales</taxon>
        <taxon>Longimicrobiaceae</taxon>
        <taxon>Longimicrobium</taxon>
    </lineage>
</organism>
<dbReference type="Proteomes" id="UP000582837">
    <property type="component" value="Unassembled WGS sequence"/>
</dbReference>
<feature type="signal peptide" evidence="1">
    <location>
        <begin position="1"/>
        <end position="15"/>
    </location>
</feature>
<dbReference type="AlphaFoldDB" id="A0A841H0C4"/>
<feature type="chain" id="PRO_5032649599" description="Lipoprotein LpqB beta-propeller domain-containing protein" evidence="1">
    <location>
        <begin position="16"/>
        <end position="217"/>
    </location>
</feature>
<evidence type="ECO:0000313" key="2">
    <source>
        <dbReference type="EMBL" id="MBB6071511.1"/>
    </source>
</evidence>
<keyword evidence="3" id="KW-1185">Reference proteome</keyword>
<proteinExistence type="predicted"/>
<dbReference type="PROSITE" id="PS51257">
    <property type="entry name" value="PROKAR_LIPOPROTEIN"/>
    <property type="match status" value="1"/>
</dbReference>
<keyword evidence="1" id="KW-0732">Signal</keyword>
<gene>
    <name evidence="2" type="ORF">HNQ61_003139</name>
</gene>